<dbReference type="InterPro" id="IPR005225">
    <property type="entry name" value="Small_GTP-bd"/>
</dbReference>
<keyword evidence="5 7" id="KW-0460">Magnesium</keyword>
<reference evidence="10" key="1">
    <citation type="journal article" date="2020" name="mSystems">
        <title>Genome- and Community-Level Interaction Insights into Carbon Utilization and Element Cycling Functions of Hydrothermarchaeota in Hydrothermal Sediment.</title>
        <authorList>
            <person name="Zhou Z."/>
            <person name="Liu Y."/>
            <person name="Xu W."/>
            <person name="Pan J."/>
            <person name="Luo Z.H."/>
            <person name="Li M."/>
        </authorList>
    </citation>
    <scope>NUCLEOTIDE SEQUENCE [LARGE SCALE GENOMIC DNA]</scope>
    <source>
        <strain evidence="10">SpSt-34</strain>
        <strain evidence="11">SpSt-69</strain>
    </source>
</reference>
<proteinExistence type="inferred from homology"/>
<dbReference type="InterPro" id="IPR006169">
    <property type="entry name" value="GTP1_OBG_dom"/>
</dbReference>
<protein>
    <recommendedName>
        <fullName evidence="7">GTPase Obg</fullName>
        <ecNumber evidence="7">3.6.5.-</ecNumber>
    </recommendedName>
    <alternativeName>
        <fullName evidence="7">GTP-binding protein Obg</fullName>
    </alternativeName>
</protein>
<feature type="domain" description="Obg" evidence="9">
    <location>
        <begin position="4"/>
        <end position="162"/>
    </location>
</feature>
<comment type="function">
    <text evidence="7">An essential GTPase which binds GTP, GDP and possibly (p)ppGpp with moderate affinity, with high nucleotide exchange rates and a fairly low GTP hydrolysis rate. Plays a role in control of the cell cycle, stress response, ribosome biogenesis and in those bacteria that undergo differentiation, in morphogenesis control.</text>
</comment>
<evidence type="ECO:0000259" key="8">
    <source>
        <dbReference type="PROSITE" id="PS51710"/>
    </source>
</evidence>
<organism evidence="10">
    <name type="scientific">candidate division WOR-3 bacterium</name>
    <dbReference type="NCBI Taxonomy" id="2052148"/>
    <lineage>
        <taxon>Bacteria</taxon>
        <taxon>Bacteria division WOR-3</taxon>
    </lineage>
</organism>
<dbReference type="NCBIfam" id="TIGR00231">
    <property type="entry name" value="small_GTP"/>
    <property type="match status" value="1"/>
</dbReference>
<dbReference type="GO" id="GO:0005525">
    <property type="term" value="F:GTP binding"/>
    <property type="evidence" value="ECO:0007669"/>
    <property type="project" value="UniProtKB-UniRule"/>
</dbReference>
<sequence length="330" mass="36277">MKQETFVDLVKITVKAGKGGDGLVHFLREKYKPFGGPDGGDGGDGGSVYAVGDRSLKTLLDFKYKRIYEAEDGKNGGPNNRTGKRGKDLFIKVPLGSVFYDDETGEYLGEIVEHGQTLLLARGGKGGRGNTRFATPTNRAPRIAEKGTEGERRTIRIELKLLADIGIVGLPNSGKTTLLNSLVGTEARTGDYPFTTLTPNLGVYNEDSGLRFVLVDIPGIIKDAHKGKGLGLSFLRHIERTRVLLILLDASQGDLEEQYNTILDELRSYKSELLQKPRIIAVNKIDLLHHPPSLNVNEEVYYISALKKIGLEGLKRGIEKCIRKIKTEDS</sequence>
<dbReference type="NCBIfam" id="NF008955">
    <property type="entry name" value="PRK12297.1"/>
    <property type="match status" value="1"/>
</dbReference>
<evidence type="ECO:0000256" key="7">
    <source>
        <dbReference type="HAMAP-Rule" id="MF_01454"/>
    </source>
</evidence>
<evidence type="ECO:0000313" key="11">
    <source>
        <dbReference type="EMBL" id="HGL17272.1"/>
    </source>
</evidence>
<dbReference type="PROSITE" id="PS51710">
    <property type="entry name" value="G_OBG"/>
    <property type="match status" value="1"/>
</dbReference>
<feature type="binding site" evidence="7">
    <location>
        <begin position="194"/>
        <end position="198"/>
    </location>
    <ligand>
        <name>GTP</name>
        <dbReference type="ChEBI" id="CHEBI:37565"/>
    </ligand>
</feature>
<comment type="subunit">
    <text evidence="7">Monomer.</text>
</comment>
<gene>
    <name evidence="10" type="primary">obgE</name>
    <name evidence="7" type="synonym">obg</name>
    <name evidence="10" type="ORF">ENQ77_01900</name>
    <name evidence="11" type="ORF">ENU66_02915</name>
</gene>
<evidence type="ECO:0000259" key="9">
    <source>
        <dbReference type="PROSITE" id="PS51883"/>
    </source>
</evidence>
<keyword evidence="7" id="KW-0479">Metal-binding</keyword>
<dbReference type="Gene3D" id="2.70.210.12">
    <property type="entry name" value="GTP1/OBG domain"/>
    <property type="match status" value="1"/>
</dbReference>
<evidence type="ECO:0000256" key="1">
    <source>
        <dbReference type="ARBA" id="ARBA00007699"/>
    </source>
</evidence>
<evidence type="ECO:0000256" key="2">
    <source>
        <dbReference type="ARBA" id="ARBA00022490"/>
    </source>
</evidence>
<dbReference type="InterPro" id="IPR027417">
    <property type="entry name" value="P-loop_NTPase"/>
</dbReference>
<name>A0A7C2K3A0_UNCW3</name>
<dbReference type="Pfam" id="PF01926">
    <property type="entry name" value="MMR_HSR1"/>
    <property type="match status" value="1"/>
</dbReference>
<dbReference type="CDD" id="cd01898">
    <property type="entry name" value="Obg"/>
    <property type="match status" value="1"/>
</dbReference>
<dbReference type="HAMAP" id="MF_01454">
    <property type="entry name" value="GTPase_Obg"/>
    <property type="match status" value="1"/>
</dbReference>
<dbReference type="FunFam" id="2.70.210.12:FF:000001">
    <property type="entry name" value="GTPase Obg"/>
    <property type="match status" value="1"/>
</dbReference>
<dbReference type="PRINTS" id="PR00326">
    <property type="entry name" value="GTP1OBG"/>
</dbReference>
<evidence type="ECO:0000256" key="4">
    <source>
        <dbReference type="ARBA" id="ARBA00022801"/>
    </source>
</evidence>
<evidence type="ECO:0000256" key="5">
    <source>
        <dbReference type="ARBA" id="ARBA00022842"/>
    </source>
</evidence>
<dbReference type="GO" id="GO:0042254">
    <property type="term" value="P:ribosome biogenesis"/>
    <property type="evidence" value="ECO:0007669"/>
    <property type="project" value="UniProtKB-UniRule"/>
</dbReference>
<feature type="binding site" evidence="7">
    <location>
        <begin position="283"/>
        <end position="286"/>
    </location>
    <ligand>
        <name>GTP</name>
        <dbReference type="ChEBI" id="CHEBI:37565"/>
    </ligand>
</feature>
<dbReference type="NCBIfam" id="TIGR02729">
    <property type="entry name" value="Obg_CgtA"/>
    <property type="match status" value="1"/>
</dbReference>
<comment type="similarity">
    <text evidence="1 7">Belongs to the TRAFAC class OBG-HflX-like GTPase superfamily. OBG GTPase family.</text>
</comment>
<dbReference type="SUPFAM" id="SSF52540">
    <property type="entry name" value="P-loop containing nucleoside triphosphate hydrolases"/>
    <property type="match status" value="1"/>
</dbReference>
<dbReference type="InterPro" id="IPR045086">
    <property type="entry name" value="OBG_GTPase"/>
</dbReference>
<evidence type="ECO:0000256" key="6">
    <source>
        <dbReference type="ARBA" id="ARBA00023134"/>
    </source>
</evidence>
<evidence type="ECO:0000313" key="10">
    <source>
        <dbReference type="EMBL" id="HEN27420.1"/>
    </source>
</evidence>
<feature type="domain" description="OBG-type G" evidence="8">
    <location>
        <begin position="163"/>
        <end position="330"/>
    </location>
</feature>
<dbReference type="PROSITE" id="PS51883">
    <property type="entry name" value="OBG"/>
    <property type="match status" value="1"/>
</dbReference>
<dbReference type="EC" id="3.6.5.-" evidence="7"/>
<comment type="caution">
    <text evidence="7">Lacks conserved residue(s) required for the propagation of feature annotation.</text>
</comment>
<feature type="binding site" evidence="7">
    <location>
        <begin position="216"/>
        <end position="219"/>
    </location>
    <ligand>
        <name>GTP</name>
        <dbReference type="ChEBI" id="CHEBI:37565"/>
    </ligand>
</feature>
<comment type="subcellular location">
    <subcellularLocation>
        <location evidence="7">Cytoplasm</location>
    </subcellularLocation>
</comment>
<dbReference type="GO" id="GO:0003924">
    <property type="term" value="F:GTPase activity"/>
    <property type="evidence" value="ECO:0007669"/>
    <property type="project" value="UniProtKB-UniRule"/>
</dbReference>
<dbReference type="Pfam" id="PF01018">
    <property type="entry name" value="GTP1_OBG"/>
    <property type="match status" value="1"/>
</dbReference>
<evidence type="ECO:0000256" key="3">
    <source>
        <dbReference type="ARBA" id="ARBA00022741"/>
    </source>
</evidence>
<dbReference type="AlphaFoldDB" id="A0A7C2K3A0"/>
<dbReference type="PANTHER" id="PTHR11702:SF31">
    <property type="entry name" value="MITOCHONDRIAL RIBOSOME-ASSOCIATED GTPASE 2"/>
    <property type="match status" value="1"/>
</dbReference>
<feature type="binding site" evidence="7">
    <location>
        <position position="196"/>
    </location>
    <ligand>
        <name>Mg(2+)</name>
        <dbReference type="ChEBI" id="CHEBI:18420"/>
    </ligand>
</feature>
<dbReference type="GO" id="GO:0000287">
    <property type="term" value="F:magnesium ion binding"/>
    <property type="evidence" value="ECO:0007669"/>
    <property type="project" value="InterPro"/>
</dbReference>
<dbReference type="Gene3D" id="3.40.50.300">
    <property type="entry name" value="P-loop containing nucleotide triphosphate hydrolases"/>
    <property type="match status" value="1"/>
</dbReference>
<keyword evidence="6 7" id="KW-0342">GTP-binding</keyword>
<dbReference type="PANTHER" id="PTHR11702">
    <property type="entry name" value="DEVELOPMENTALLY REGULATED GTP-BINDING PROTEIN-RELATED"/>
    <property type="match status" value="1"/>
</dbReference>
<accession>A0A7C2K3A0</accession>
<dbReference type="EMBL" id="DSOL01000052">
    <property type="protein sequence ID" value="HEN27420.1"/>
    <property type="molecule type" value="Genomic_DNA"/>
</dbReference>
<dbReference type="InterPro" id="IPR031167">
    <property type="entry name" value="G_OBG"/>
</dbReference>
<comment type="cofactor">
    <cofactor evidence="7">
        <name>Mg(2+)</name>
        <dbReference type="ChEBI" id="CHEBI:18420"/>
    </cofactor>
</comment>
<dbReference type="GO" id="GO:0005737">
    <property type="term" value="C:cytoplasm"/>
    <property type="evidence" value="ECO:0007669"/>
    <property type="project" value="UniProtKB-SubCell"/>
</dbReference>
<feature type="binding site" evidence="7">
    <location>
        <begin position="304"/>
        <end position="306"/>
    </location>
    <ligand>
        <name>GTP</name>
        <dbReference type="ChEBI" id="CHEBI:37565"/>
    </ligand>
</feature>
<keyword evidence="4 7" id="KW-0378">Hydrolase</keyword>
<dbReference type="PIRSF" id="PIRSF002401">
    <property type="entry name" value="GTP_bd_Obg/CgtA"/>
    <property type="match status" value="1"/>
</dbReference>
<dbReference type="InterPro" id="IPR014100">
    <property type="entry name" value="GTP-bd_Obg/CgtA"/>
</dbReference>
<dbReference type="SUPFAM" id="SSF82051">
    <property type="entry name" value="Obg GTP-binding protein N-terminal domain"/>
    <property type="match status" value="1"/>
</dbReference>
<keyword evidence="2 7" id="KW-0963">Cytoplasm</keyword>
<feature type="binding site" evidence="7">
    <location>
        <position position="176"/>
    </location>
    <ligand>
        <name>Mg(2+)</name>
        <dbReference type="ChEBI" id="CHEBI:18420"/>
    </ligand>
</feature>
<comment type="caution">
    <text evidence="10">The sequence shown here is derived from an EMBL/GenBank/DDBJ whole genome shotgun (WGS) entry which is preliminary data.</text>
</comment>
<dbReference type="EMBL" id="DTDJ01000024">
    <property type="protein sequence ID" value="HGL17272.1"/>
    <property type="molecule type" value="Genomic_DNA"/>
</dbReference>
<dbReference type="InterPro" id="IPR006073">
    <property type="entry name" value="GTP-bd"/>
</dbReference>
<dbReference type="InterPro" id="IPR036726">
    <property type="entry name" value="GTP1_OBG_dom_sf"/>
</dbReference>
<keyword evidence="3 7" id="KW-0547">Nucleotide-binding</keyword>
<dbReference type="NCBIfam" id="NF008956">
    <property type="entry name" value="PRK12299.1"/>
    <property type="match status" value="1"/>
</dbReference>